<dbReference type="GO" id="GO:0008270">
    <property type="term" value="F:zinc ion binding"/>
    <property type="evidence" value="ECO:0007669"/>
    <property type="project" value="UniProtKB-UniRule"/>
</dbReference>
<keyword evidence="1" id="KW-0863">Zinc-finger</keyword>
<dbReference type="Proteomes" id="UP000299102">
    <property type="component" value="Unassembled WGS sequence"/>
</dbReference>
<proteinExistence type="predicted"/>
<gene>
    <name evidence="3" type="ORF">EVAR_11933_1</name>
</gene>
<keyword evidence="4" id="KW-1185">Reference proteome</keyword>
<evidence type="ECO:0000313" key="4">
    <source>
        <dbReference type="Proteomes" id="UP000299102"/>
    </source>
</evidence>
<feature type="binding site" evidence="1">
    <location>
        <position position="14"/>
    </location>
    <ligand>
        <name>Zn(2+)</name>
        <dbReference type="ChEBI" id="CHEBI:29105"/>
    </ligand>
</feature>
<dbReference type="OrthoDB" id="7764603at2759"/>
<dbReference type="AlphaFoldDB" id="A0A4C1U4L5"/>
<evidence type="ECO:0000259" key="2">
    <source>
        <dbReference type="PROSITE" id="PS51915"/>
    </source>
</evidence>
<dbReference type="SMART" id="SM00868">
    <property type="entry name" value="zf-AD"/>
    <property type="match status" value="1"/>
</dbReference>
<dbReference type="SUPFAM" id="SSF57716">
    <property type="entry name" value="Glucocorticoid receptor-like (DNA-binding domain)"/>
    <property type="match status" value="1"/>
</dbReference>
<organism evidence="3 4">
    <name type="scientific">Eumeta variegata</name>
    <name type="common">Bagworm moth</name>
    <name type="synonym">Eumeta japonica</name>
    <dbReference type="NCBI Taxonomy" id="151549"/>
    <lineage>
        <taxon>Eukaryota</taxon>
        <taxon>Metazoa</taxon>
        <taxon>Ecdysozoa</taxon>
        <taxon>Arthropoda</taxon>
        <taxon>Hexapoda</taxon>
        <taxon>Insecta</taxon>
        <taxon>Pterygota</taxon>
        <taxon>Neoptera</taxon>
        <taxon>Endopterygota</taxon>
        <taxon>Lepidoptera</taxon>
        <taxon>Glossata</taxon>
        <taxon>Ditrysia</taxon>
        <taxon>Tineoidea</taxon>
        <taxon>Psychidae</taxon>
        <taxon>Oiketicinae</taxon>
        <taxon>Eumeta</taxon>
    </lineage>
</organism>
<protein>
    <recommendedName>
        <fullName evidence="2">ZAD domain-containing protein</fullName>
    </recommendedName>
</protein>
<feature type="binding site" evidence="1">
    <location>
        <position position="17"/>
    </location>
    <ligand>
        <name>Zn(2+)</name>
        <dbReference type="ChEBI" id="CHEBI:29105"/>
    </ligand>
</feature>
<name>A0A4C1U4L5_EUMVA</name>
<feature type="binding site" evidence="1">
    <location>
        <position position="56"/>
    </location>
    <ligand>
        <name>Zn(2+)</name>
        <dbReference type="ChEBI" id="CHEBI:29105"/>
    </ligand>
</feature>
<dbReference type="PROSITE" id="PS51915">
    <property type="entry name" value="ZAD"/>
    <property type="match status" value="1"/>
</dbReference>
<accession>A0A4C1U4L5</accession>
<sequence length="116" mass="13588">MELFEIDPELFISCRLCLDEKGIYQIIPSVKDQIKYCFDIDVEQFDGLPQLLCKKCKGVLSEFYETKKRYKEKQDKLIETKAPKRHLFCCLQTEAGCLQVAEQVAEKLVNQVFCRL</sequence>
<feature type="domain" description="ZAD" evidence="2">
    <location>
        <begin position="12"/>
        <end position="80"/>
    </location>
</feature>
<dbReference type="EMBL" id="BGZK01000128">
    <property type="protein sequence ID" value="GBP21335.1"/>
    <property type="molecule type" value="Genomic_DNA"/>
</dbReference>
<reference evidence="3 4" key="1">
    <citation type="journal article" date="2019" name="Commun. Biol.">
        <title>The bagworm genome reveals a unique fibroin gene that provides high tensile strength.</title>
        <authorList>
            <person name="Kono N."/>
            <person name="Nakamura H."/>
            <person name="Ohtoshi R."/>
            <person name="Tomita M."/>
            <person name="Numata K."/>
            <person name="Arakawa K."/>
        </authorList>
    </citation>
    <scope>NUCLEOTIDE SEQUENCE [LARGE SCALE GENOMIC DNA]</scope>
</reference>
<dbReference type="Gene3D" id="3.40.1800.20">
    <property type="match status" value="1"/>
</dbReference>
<evidence type="ECO:0000313" key="3">
    <source>
        <dbReference type="EMBL" id="GBP21335.1"/>
    </source>
</evidence>
<comment type="caution">
    <text evidence="3">The sequence shown here is derived from an EMBL/GenBank/DDBJ whole genome shotgun (WGS) entry which is preliminary data.</text>
</comment>
<keyword evidence="1" id="KW-0862">Zinc</keyword>
<keyword evidence="1" id="KW-0479">Metal-binding</keyword>
<dbReference type="GO" id="GO:0005634">
    <property type="term" value="C:nucleus"/>
    <property type="evidence" value="ECO:0007669"/>
    <property type="project" value="InterPro"/>
</dbReference>
<dbReference type="InterPro" id="IPR012934">
    <property type="entry name" value="Znf_AD"/>
</dbReference>
<feature type="binding site" evidence="1">
    <location>
        <position position="53"/>
    </location>
    <ligand>
        <name>Zn(2+)</name>
        <dbReference type="ChEBI" id="CHEBI:29105"/>
    </ligand>
</feature>
<evidence type="ECO:0000256" key="1">
    <source>
        <dbReference type="PROSITE-ProRule" id="PRU01263"/>
    </source>
</evidence>
<dbReference type="Pfam" id="PF07776">
    <property type="entry name" value="zf-AD"/>
    <property type="match status" value="1"/>
</dbReference>